<dbReference type="PANTHER" id="PTHR35740">
    <property type="entry name" value="OS12G0111700 PROTEIN"/>
    <property type="match status" value="1"/>
</dbReference>
<dbReference type="GO" id="GO:0005634">
    <property type="term" value="C:nucleus"/>
    <property type="evidence" value="ECO:0007669"/>
    <property type="project" value="UniProtKB-SubCell"/>
</dbReference>
<evidence type="ECO:0000256" key="1">
    <source>
        <dbReference type="ARBA" id="ARBA00022618"/>
    </source>
</evidence>
<feature type="region of interest" description="Disordered" evidence="6">
    <location>
        <begin position="505"/>
        <end position="549"/>
    </location>
</feature>
<evidence type="ECO:0000313" key="8">
    <source>
        <dbReference type="EMBL" id="KAK1415438.1"/>
    </source>
</evidence>
<sequence length="578" mass="64127">MVTKSSINRKPLANLTNIVRKPNHNSSLTKPGCSAASDSSIGSTPNPVNVFPSKSQRHCLSGDENQTAEVRGHRSQNTRSKSKASVTFNQSSLQERKNNVKEGSVSLSSSTLGKIKDQGKVIQPCLDKTVTDGKKVFVAPHDFSTEKIKDKRKSTDMPLGPHHMKKVKNSVDTSNLFSAEKFKDKGKENDVQSGYSLTGNANSNMGITTLDSLVKRMDKGKAIAVDYSSRDKLKNNMMKFNVPRKGVVIKEREGAFTGSGSVNLDLKDEGKGVSTPIKYRTLEKRDHLRSCPPILRTMSNRSDADRTEDALQYKIQTEPPPNKKKKRCLFDDGKVNPFCLDKMANDDKNISIAAHDSSTEKIKDKRKSSDVPLCPHHMKKAKNSADTSNPQSAEKFKDKGKENDVQAGLSLTGNANSNMSITMPDSLVKRIDKGKAIAVDYPSRNKLKNNMLDFSGPLKGVVIKEREGMVTSSGSVNLAQKDKGKGVSTPIKYHTLEKKDQLRSCPPISRTMSNRSDADGTEDALQYKLQTEPPPNKKKKRCPKKEEEEAYTLPQEYVEQQRAYFKEIDDFELLVEEV</sequence>
<dbReference type="PANTHER" id="PTHR35740:SF1">
    <property type="entry name" value="OS12G0111700 PROTEIN"/>
    <property type="match status" value="1"/>
</dbReference>
<comment type="similarity">
    <text evidence="5">Belongs to the sororin family.</text>
</comment>
<accession>A0AAD8K3Y1</accession>
<keyword evidence="4" id="KW-0131">Cell cycle</keyword>
<protein>
    <recommendedName>
        <fullName evidence="7">Sororin C-terminal region domain-containing protein</fullName>
    </recommendedName>
</protein>
<feature type="compositionally biased region" description="Basic and acidic residues" evidence="6">
    <location>
        <begin position="357"/>
        <end position="369"/>
    </location>
</feature>
<feature type="region of interest" description="Disordered" evidence="6">
    <location>
        <begin position="1"/>
        <end position="105"/>
    </location>
</feature>
<name>A0AAD8K3Y1_TARER</name>
<evidence type="ECO:0000256" key="6">
    <source>
        <dbReference type="SAM" id="MobiDB-lite"/>
    </source>
</evidence>
<dbReference type="EMBL" id="JAUHHV010000008">
    <property type="protein sequence ID" value="KAK1415438.1"/>
    <property type="molecule type" value="Genomic_DNA"/>
</dbReference>
<keyword evidence="3" id="KW-0539">Nucleus</keyword>
<feature type="compositionally biased region" description="Polar residues" evidence="6">
    <location>
        <begin position="83"/>
        <end position="93"/>
    </location>
</feature>
<dbReference type="GO" id="GO:0051301">
    <property type="term" value="P:cell division"/>
    <property type="evidence" value="ECO:0007669"/>
    <property type="project" value="UniProtKB-KW"/>
</dbReference>
<feature type="compositionally biased region" description="Basic residues" evidence="6">
    <location>
        <begin position="73"/>
        <end position="82"/>
    </location>
</feature>
<dbReference type="InterPro" id="IPR057337">
    <property type="entry name" value="Sororin_C"/>
</dbReference>
<dbReference type="Proteomes" id="UP001229421">
    <property type="component" value="Unassembled WGS sequence"/>
</dbReference>
<keyword evidence="9" id="KW-1185">Reference proteome</keyword>
<feature type="compositionally biased region" description="Polar residues" evidence="6">
    <location>
        <begin position="36"/>
        <end position="47"/>
    </location>
</feature>
<keyword evidence="2" id="KW-0498">Mitosis</keyword>
<evidence type="ECO:0000256" key="4">
    <source>
        <dbReference type="ARBA" id="ARBA00023306"/>
    </source>
</evidence>
<evidence type="ECO:0000259" key="7">
    <source>
        <dbReference type="Pfam" id="PF25220"/>
    </source>
</evidence>
<comment type="caution">
    <text evidence="8">The sequence shown here is derived from an EMBL/GenBank/DDBJ whole genome shotgun (WGS) entry which is preliminary data.</text>
</comment>
<proteinExistence type="inferred from homology"/>
<gene>
    <name evidence="8" type="ORF">QVD17_31219</name>
</gene>
<evidence type="ECO:0000256" key="3">
    <source>
        <dbReference type="ARBA" id="ARBA00023242"/>
    </source>
</evidence>
<evidence type="ECO:0000313" key="9">
    <source>
        <dbReference type="Proteomes" id="UP001229421"/>
    </source>
</evidence>
<reference evidence="8" key="1">
    <citation type="journal article" date="2023" name="bioRxiv">
        <title>Improved chromosome-level genome assembly for marigold (Tagetes erecta).</title>
        <authorList>
            <person name="Jiang F."/>
            <person name="Yuan L."/>
            <person name="Wang S."/>
            <person name="Wang H."/>
            <person name="Xu D."/>
            <person name="Wang A."/>
            <person name="Fan W."/>
        </authorList>
    </citation>
    <scope>NUCLEOTIDE SEQUENCE</scope>
    <source>
        <strain evidence="8">WSJ</strain>
        <tissue evidence="8">Leaf</tissue>
    </source>
</reference>
<dbReference type="AlphaFoldDB" id="A0AAD8K3Y1"/>
<dbReference type="Pfam" id="PF25220">
    <property type="entry name" value="Sororin_C"/>
    <property type="match status" value="1"/>
</dbReference>
<evidence type="ECO:0000256" key="2">
    <source>
        <dbReference type="ARBA" id="ARBA00022776"/>
    </source>
</evidence>
<organism evidence="8 9">
    <name type="scientific">Tagetes erecta</name>
    <name type="common">African marigold</name>
    <dbReference type="NCBI Taxonomy" id="13708"/>
    <lineage>
        <taxon>Eukaryota</taxon>
        <taxon>Viridiplantae</taxon>
        <taxon>Streptophyta</taxon>
        <taxon>Embryophyta</taxon>
        <taxon>Tracheophyta</taxon>
        <taxon>Spermatophyta</taxon>
        <taxon>Magnoliopsida</taxon>
        <taxon>eudicotyledons</taxon>
        <taxon>Gunneridae</taxon>
        <taxon>Pentapetalae</taxon>
        <taxon>asterids</taxon>
        <taxon>campanulids</taxon>
        <taxon>Asterales</taxon>
        <taxon>Asteraceae</taxon>
        <taxon>Asteroideae</taxon>
        <taxon>Heliantheae alliance</taxon>
        <taxon>Tageteae</taxon>
        <taxon>Tagetes</taxon>
    </lineage>
</organism>
<feature type="domain" description="Sororin C-terminal region" evidence="7">
    <location>
        <begin position="553"/>
        <end position="576"/>
    </location>
</feature>
<feature type="region of interest" description="Disordered" evidence="6">
    <location>
        <begin position="357"/>
        <end position="402"/>
    </location>
</feature>
<evidence type="ECO:0000256" key="5">
    <source>
        <dbReference type="ARBA" id="ARBA00093465"/>
    </source>
</evidence>
<keyword evidence="1" id="KW-0132">Cell division</keyword>